<keyword evidence="3" id="KW-1185">Reference proteome</keyword>
<gene>
    <name evidence="2" type="ORF">EA473_18560</name>
</gene>
<dbReference type="OrthoDB" id="325206at2157"/>
<evidence type="ECO:0000313" key="3">
    <source>
        <dbReference type="Proteomes" id="UP000282323"/>
    </source>
</evidence>
<dbReference type="Pfam" id="PF24373">
    <property type="entry name" value="DUF7529"/>
    <property type="match status" value="1"/>
</dbReference>
<evidence type="ECO:0000313" key="2">
    <source>
        <dbReference type="EMBL" id="RQG91801.1"/>
    </source>
</evidence>
<dbReference type="RefSeq" id="WP_124197074.1">
    <property type="nucleotide sequence ID" value="NZ_REGA01000020.1"/>
</dbReference>
<dbReference type="AlphaFoldDB" id="A0A3N6M8T9"/>
<comment type="caution">
    <text evidence="2">The sequence shown here is derived from an EMBL/GenBank/DDBJ whole genome shotgun (WGS) entry which is preliminary data.</text>
</comment>
<feature type="compositionally biased region" description="Basic and acidic residues" evidence="1">
    <location>
        <begin position="150"/>
        <end position="163"/>
    </location>
</feature>
<reference evidence="2 3" key="1">
    <citation type="submission" date="2018-10" db="EMBL/GenBank/DDBJ databases">
        <title>Natrarchaeobius chitinivorans gen. nov., sp. nov., and Natrarchaeobius haloalkaliphilus sp. nov., alkaliphilic, chitin-utilizing haloarchaea from hypersaline alkaline lakes.</title>
        <authorList>
            <person name="Sorokin D.Y."/>
            <person name="Elcheninov A.G."/>
            <person name="Kostrikina N.A."/>
            <person name="Bale N.J."/>
            <person name="Sinninghe Damste J.S."/>
            <person name="Khijniak T.V."/>
            <person name="Kublanov I.V."/>
            <person name="Toshchakov S.V."/>
        </authorList>
    </citation>
    <scope>NUCLEOTIDE SEQUENCE [LARGE SCALE GENOMIC DNA]</scope>
    <source>
        <strain evidence="2 3">AArcht4T</strain>
    </source>
</reference>
<organism evidence="2 3">
    <name type="scientific">Natrarchaeobius chitinivorans</name>
    <dbReference type="NCBI Taxonomy" id="1679083"/>
    <lineage>
        <taxon>Archaea</taxon>
        <taxon>Methanobacteriati</taxon>
        <taxon>Methanobacteriota</taxon>
        <taxon>Stenosarchaea group</taxon>
        <taxon>Halobacteria</taxon>
        <taxon>Halobacteriales</taxon>
        <taxon>Natrialbaceae</taxon>
        <taxon>Natrarchaeobius</taxon>
    </lineage>
</organism>
<proteinExistence type="predicted"/>
<accession>A0A3N6M8T9</accession>
<protein>
    <submittedName>
        <fullName evidence="2">Uncharacterized protein</fullName>
    </submittedName>
</protein>
<dbReference type="InterPro" id="IPR055951">
    <property type="entry name" value="DUF7529"/>
</dbReference>
<sequence>MTDENAPTADPIWTELLEDAGSIAETYRDAGWDVVVLEPVDVSSSERADRFGLEAVVSDAEYDLLETLIEDEDVTFADAEVYYRPADGDDRRFALAVERDEASTTAVCVPLTYSISRSREVFRTALSEEELLVHVRAVRSDGDDDTDDDTGSRTEGEQDVDFDRWVTFSHDDPSLFLEESDVQA</sequence>
<evidence type="ECO:0000256" key="1">
    <source>
        <dbReference type="SAM" id="MobiDB-lite"/>
    </source>
</evidence>
<feature type="region of interest" description="Disordered" evidence="1">
    <location>
        <begin position="140"/>
        <end position="163"/>
    </location>
</feature>
<name>A0A3N6M8T9_NATCH</name>
<dbReference type="EMBL" id="REGA01000020">
    <property type="protein sequence ID" value="RQG91801.1"/>
    <property type="molecule type" value="Genomic_DNA"/>
</dbReference>
<dbReference type="Proteomes" id="UP000282323">
    <property type="component" value="Unassembled WGS sequence"/>
</dbReference>